<feature type="compositionally biased region" description="Basic and acidic residues" evidence="1">
    <location>
        <begin position="87"/>
        <end position="98"/>
    </location>
</feature>
<accession>A0A232FI66</accession>
<feature type="region of interest" description="Disordered" evidence="1">
    <location>
        <begin position="62"/>
        <end position="121"/>
    </location>
</feature>
<keyword evidence="3" id="KW-1185">Reference proteome</keyword>
<sequence>VPDVLLLLRIGPQTIVHFRLESTKPELLVHYVAQTYELSTRSAECHSHAHLADGQLHRCQRTLHHPGTGDHRHGLSEWPGTTNMRSKFSERPLEDPETKQSQSNDGKGHCGGRDHHVPFAAHASGDATTTITIIIMF</sequence>
<dbReference type="EMBL" id="NNAY01000166">
    <property type="protein sequence ID" value="OXU30372.1"/>
    <property type="molecule type" value="Genomic_DNA"/>
</dbReference>
<proteinExistence type="predicted"/>
<dbReference type="AlphaFoldDB" id="A0A232FI66"/>
<evidence type="ECO:0000313" key="3">
    <source>
        <dbReference type="Proteomes" id="UP000215335"/>
    </source>
</evidence>
<name>A0A232FI66_9HYME</name>
<organism evidence="2 3">
    <name type="scientific">Trichomalopsis sarcophagae</name>
    <dbReference type="NCBI Taxonomy" id="543379"/>
    <lineage>
        <taxon>Eukaryota</taxon>
        <taxon>Metazoa</taxon>
        <taxon>Ecdysozoa</taxon>
        <taxon>Arthropoda</taxon>
        <taxon>Hexapoda</taxon>
        <taxon>Insecta</taxon>
        <taxon>Pterygota</taxon>
        <taxon>Neoptera</taxon>
        <taxon>Endopterygota</taxon>
        <taxon>Hymenoptera</taxon>
        <taxon>Apocrita</taxon>
        <taxon>Proctotrupomorpha</taxon>
        <taxon>Chalcidoidea</taxon>
        <taxon>Pteromalidae</taxon>
        <taxon>Pteromalinae</taxon>
        <taxon>Trichomalopsis</taxon>
    </lineage>
</organism>
<comment type="caution">
    <text evidence="2">The sequence shown here is derived from an EMBL/GenBank/DDBJ whole genome shotgun (WGS) entry which is preliminary data.</text>
</comment>
<gene>
    <name evidence="2" type="ORF">TSAR_009263</name>
</gene>
<feature type="non-terminal residue" evidence="2">
    <location>
        <position position="1"/>
    </location>
</feature>
<evidence type="ECO:0000313" key="2">
    <source>
        <dbReference type="EMBL" id="OXU30372.1"/>
    </source>
</evidence>
<protein>
    <submittedName>
        <fullName evidence="2">Uncharacterized protein</fullName>
    </submittedName>
</protein>
<feature type="compositionally biased region" description="Basic and acidic residues" evidence="1">
    <location>
        <begin position="106"/>
        <end position="117"/>
    </location>
</feature>
<evidence type="ECO:0000256" key="1">
    <source>
        <dbReference type="SAM" id="MobiDB-lite"/>
    </source>
</evidence>
<dbReference type="Proteomes" id="UP000215335">
    <property type="component" value="Unassembled WGS sequence"/>
</dbReference>
<reference evidence="2 3" key="1">
    <citation type="journal article" date="2017" name="Curr. Biol.">
        <title>The Evolution of Venom by Co-option of Single-Copy Genes.</title>
        <authorList>
            <person name="Martinson E.O."/>
            <person name="Mrinalini"/>
            <person name="Kelkar Y.D."/>
            <person name="Chang C.H."/>
            <person name="Werren J.H."/>
        </authorList>
    </citation>
    <scope>NUCLEOTIDE SEQUENCE [LARGE SCALE GENOMIC DNA]</scope>
    <source>
        <strain evidence="2 3">Alberta</strain>
        <tissue evidence="2">Whole body</tissue>
    </source>
</reference>